<evidence type="ECO:0000256" key="1">
    <source>
        <dbReference type="ARBA" id="ARBA00022737"/>
    </source>
</evidence>
<reference evidence="4 5" key="1">
    <citation type="submission" date="2023-12" db="EMBL/GenBank/DDBJ databases">
        <title>Genome sequencing and assembly of bacterial species from a model synthetic community.</title>
        <authorList>
            <person name="Hogle S.L."/>
        </authorList>
    </citation>
    <scope>NUCLEOTIDE SEQUENCE [LARGE SCALE GENOMIC DNA]</scope>
    <source>
        <strain evidence="4 5">HAMBI 2494</strain>
    </source>
</reference>
<evidence type="ECO:0000259" key="3">
    <source>
        <dbReference type="PROSITE" id="PS51371"/>
    </source>
</evidence>
<keyword evidence="5" id="KW-1185">Reference proteome</keyword>
<feature type="domain" description="CBS" evidence="3">
    <location>
        <begin position="7"/>
        <end position="66"/>
    </location>
</feature>
<dbReference type="PROSITE" id="PS51371">
    <property type="entry name" value="CBS"/>
    <property type="match status" value="2"/>
</dbReference>
<dbReference type="InterPro" id="IPR000644">
    <property type="entry name" value="CBS_dom"/>
</dbReference>
<evidence type="ECO:0000256" key="2">
    <source>
        <dbReference type="PROSITE-ProRule" id="PRU00703"/>
    </source>
</evidence>
<dbReference type="Pfam" id="PF00571">
    <property type="entry name" value="CBS"/>
    <property type="match status" value="2"/>
</dbReference>
<organism evidence="4 5">
    <name type="scientific">Paraburkholderia kururiensis</name>
    <dbReference type="NCBI Taxonomy" id="984307"/>
    <lineage>
        <taxon>Bacteria</taxon>
        <taxon>Pseudomonadati</taxon>
        <taxon>Pseudomonadota</taxon>
        <taxon>Betaproteobacteria</taxon>
        <taxon>Burkholderiales</taxon>
        <taxon>Burkholderiaceae</taxon>
        <taxon>Paraburkholderia</taxon>
    </lineage>
</organism>
<dbReference type="InterPro" id="IPR046342">
    <property type="entry name" value="CBS_dom_sf"/>
</dbReference>
<keyword evidence="1" id="KW-0677">Repeat</keyword>
<sequence>MKVEECHSQGTVHIPMSCNVQEAAAQMRAQHVGALIVTDPAGDRIVGIVTDRDIVIESVAKGTSPTDTLVGEVMTPRVATIDEKADLADAMQTMASQGVRRLAVTREGASIVGVLSLDDVVEALGRDWTLLASVVRHEQNRERTASVQTPLPM</sequence>
<dbReference type="EMBL" id="CP139965">
    <property type="protein sequence ID" value="WQD79739.1"/>
    <property type="molecule type" value="Genomic_DNA"/>
</dbReference>
<evidence type="ECO:0000313" key="4">
    <source>
        <dbReference type="EMBL" id="WQD79739.1"/>
    </source>
</evidence>
<dbReference type="InterPro" id="IPR051462">
    <property type="entry name" value="CBS_domain-containing"/>
</dbReference>
<proteinExistence type="predicted"/>
<name>A0ABZ0WQQ2_9BURK</name>
<dbReference type="PANTHER" id="PTHR48108:SF26">
    <property type="entry name" value="CBS DOMAIN-CONTAINING PROTEIN DDB_G0289609"/>
    <property type="match status" value="1"/>
</dbReference>
<dbReference type="SUPFAM" id="SSF54631">
    <property type="entry name" value="CBS-domain pair"/>
    <property type="match status" value="1"/>
</dbReference>
<dbReference type="RefSeq" id="WP_198665278.1">
    <property type="nucleotide sequence ID" value="NZ_CP139965.1"/>
</dbReference>
<protein>
    <submittedName>
        <fullName evidence="4">CBS domain-containing protein</fullName>
    </submittedName>
</protein>
<dbReference type="Proteomes" id="UP001325479">
    <property type="component" value="Chromosome"/>
</dbReference>
<accession>A0ABZ0WQQ2</accession>
<feature type="domain" description="CBS" evidence="3">
    <location>
        <begin position="74"/>
        <end position="130"/>
    </location>
</feature>
<evidence type="ECO:0000313" key="5">
    <source>
        <dbReference type="Proteomes" id="UP001325479"/>
    </source>
</evidence>
<dbReference type="Gene3D" id="3.10.580.10">
    <property type="entry name" value="CBS-domain"/>
    <property type="match status" value="1"/>
</dbReference>
<dbReference type="PANTHER" id="PTHR48108">
    <property type="entry name" value="CBS DOMAIN-CONTAINING PROTEIN CBSX2, CHLOROPLASTIC"/>
    <property type="match status" value="1"/>
</dbReference>
<gene>
    <name evidence="4" type="ORF">U0042_08675</name>
</gene>
<dbReference type="SMART" id="SM00116">
    <property type="entry name" value="CBS"/>
    <property type="match status" value="2"/>
</dbReference>
<keyword evidence="2" id="KW-0129">CBS domain</keyword>